<reference evidence="1 2" key="1">
    <citation type="submission" date="2020-08" db="EMBL/GenBank/DDBJ databases">
        <title>Functional genomics of gut bacteria from endangered species of beetles.</title>
        <authorList>
            <person name="Carlos-Shanley C."/>
        </authorList>
    </citation>
    <scope>NUCLEOTIDE SEQUENCE [LARGE SCALE GENOMIC DNA]</scope>
    <source>
        <strain evidence="1 2">S00179</strain>
    </source>
</reference>
<evidence type="ECO:0000313" key="2">
    <source>
        <dbReference type="Proteomes" id="UP000566995"/>
    </source>
</evidence>
<gene>
    <name evidence="1" type="ORF">HNP46_006193</name>
</gene>
<dbReference type="Proteomes" id="UP000566995">
    <property type="component" value="Unassembled WGS sequence"/>
</dbReference>
<protein>
    <submittedName>
        <fullName evidence="1">Uncharacterized protein</fullName>
    </submittedName>
</protein>
<comment type="caution">
    <text evidence="1">The sequence shown here is derived from an EMBL/GenBank/DDBJ whole genome shotgun (WGS) entry which is preliminary data.</text>
</comment>
<name>A0A7W7KQT8_PSENT</name>
<dbReference type="EMBL" id="JACHLI010000038">
    <property type="protein sequence ID" value="MBB4867282.1"/>
    <property type="molecule type" value="Genomic_DNA"/>
</dbReference>
<evidence type="ECO:0000313" key="1">
    <source>
        <dbReference type="EMBL" id="MBB4867282.1"/>
    </source>
</evidence>
<sequence length="64" mass="7153">MKLRKEIEKVIREANEDRASAAEAICAMLESRFGLSAKGWFDDDPLMQQALLALQPGRHLKALA</sequence>
<accession>A0A7W7KQT8</accession>
<proteinExistence type="predicted"/>
<dbReference type="AlphaFoldDB" id="A0A7W7KQT8"/>
<organism evidence="1 2">
    <name type="scientific">Pseudomonas nitroreducens</name>
    <dbReference type="NCBI Taxonomy" id="46680"/>
    <lineage>
        <taxon>Bacteria</taxon>
        <taxon>Pseudomonadati</taxon>
        <taxon>Pseudomonadota</taxon>
        <taxon>Gammaproteobacteria</taxon>
        <taxon>Pseudomonadales</taxon>
        <taxon>Pseudomonadaceae</taxon>
        <taxon>Pseudomonas</taxon>
    </lineage>
</organism>
<dbReference type="RefSeq" id="WP_184596629.1">
    <property type="nucleotide sequence ID" value="NZ_JACHLI010000038.1"/>
</dbReference>